<evidence type="ECO:0000313" key="1">
    <source>
        <dbReference type="EMBL" id="SVE20835.1"/>
    </source>
</evidence>
<protein>
    <submittedName>
        <fullName evidence="1">Uncharacterized protein</fullName>
    </submittedName>
</protein>
<proteinExistence type="predicted"/>
<name>A0A383BNA7_9ZZZZ</name>
<dbReference type="EMBL" id="UINC01201479">
    <property type="protein sequence ID" value="SVE20835.1"/>
    <property type="molecule type" value="Genomic_DNA"/>
</dbReference>
<feature type="non-terminal residue" evidence="1">
    <location>
        <position position="116"/>
    </location>
</feature>
<organism evidence="1">
    <name type="scientific">marine metagenome</name>
    <dbReference type="NCBI Taxonomy" id="408172"/>
    <lineage>
        <taxon>unclassified sequences</taxon>
        <taxon>metagenomes</taxon>
        <taxon>ecological metagenomes</taxon>
    </lineage>
</organism>
<reference evidence="1" key="1">
    <citation type="submission" date="2018-05" db="EMBL/GenBank/DDBJ databases">
        <authorList>
            <person name="Lanie J.A."/>
            <person name="Ng W.-L."/>
            <person name="Kazmierczak K.M."/>
            <person name="Andrzejewski T.M."/>
            <person name="Davidsen T.M."/>
            <person name="Wayne K.J."/>
            <person name="Tettelin H."/>
            <person name="Glass J.I."/>
            <person name="Rusch D."/>
            <person name="Podicherti R."/>
            <person name="Tsui H.-C.T."/>
            <person name="Winkler M.E."/>
        </authorList>
    </citation>
    <scope>NUCLEOTIDE SEQUENCE</scope>
</reference>
<dbReference type="AlphaFoldDB" id="A0A383BNA7"/>
<accession>A0A383BNA7</accession>
<sequence>MVKELISLLEINHHINISDIGAASINETPTYSNLIWESDLTKLFLFDGDKRQISTLKKQYGKKAVISECFLGDGQEHTAYLCHPNSGMTSLLKPNKEALSFFNGFSNFGQVLRTKQ</sequence>
<gene>
    <name evidence="1" type="ORF">METZ01_LOCUS473689</name>
</gene>